<gene>
    <name evidence="6" type="ORF">I7X43_00050</name>
</gene>
<evidence type="ECO:0000256" key="2">
    <source>
        <dbReference type="ARBA" id="ARBA00022676"/>
    </source>
</evidence>
<dbReference type="CDD" id="cd02525">
    <property type="entry name" value="Succinoglycan_BP_ExoA"/>
    <property type="match status" value="1"/>
</dbReference>
<dbReference type="Proteomes" id="UP000620139">
    <property type="component" value="Unassembled WGS sequence"/>
</dbReference>
<dbReference type="PANTHER" id="PTHR43179">
    <property type="entry name" value="RHAMNOSYLTRANSFERASE WBBL"/>
    <property type="match status" value="1"/>
</dbReference>
<keyword evidence="4" id="KW-0472">Membrane</keyword>
<dbReference type="InterPro" id="IPR001173">
    <property type="entry name" value="Glyco_trans_2-like"/>
</dbReference>
<dbReference type="AlphaFoldDB" id="A0A931N9C8"/>
<comment type="similarity">
    <text evidence="1">Belongs to the glycosyltransferase 2 family.</text>
</comment>
<name>A0A931N9C8_9BURK</name>
<dbReference type="InterPro" id="IPR029044">
    <property type="entry name" value="Nucleotide-diphossugar_trans"/>
</dbReference>
<keyword evidence="2" id="KW-0328">Glycosyltransferase</keyword>
<dbReference type="Gene3D" id="3.90.550.10">
    <property type="entry name" value="Spore Coat Polysaccharide Biosynthesis Protein SpsA, Chain A"/>
    <property type="match status" value="1"/>
</dbReference>
<keyword evidence="4" id="KW-0812">Transmembrane</keyword>
<evidence type="ECO:0000313" key="7">
    <source>
        <dbReference type="Proteomes" id="UP000620139"/>
    </source>
</evidence>
<evidence type="ECO:0000259" key="5">
    <source>
        <dbReference type="Pfam" id="PF00535"/>
    </source>
</evidence>
<dbReference type="GO" id="GO:0016757">
    <property type="term" value="F:glycosyltransferase activity"/>
    <property type="evidence" value="ECO:0007669"/>
    <property type="project" value="UniProtKB-KW"/>
</dbReference>
<feature type="domain" description="Glycosyltransferase 2-like" evidence="5">
    <location>
        <begin position="6"/>
        <end position="126"/>
    </location>
</feature>
<accession>A0A931N9C8</accession>
<evidence type="ECO:0000256" key="1">
    <source>
        <dbReference type="ARBA" id="ARBA00006739"/>
    </source>
</evidence>
<evidence type="ECO:0000256" key="3">
    <source>
        <dbReference type="ARBA" id="ARBA00022679"/>
    </source>
</evidence>
<protein>
    <submittedName>
        <fullName evidence="6">Glycosyltransferase family 2 protein</fullName>
    </submittedName>
</protein>
<organism evidence="6 7">
    <name type="scientific">Inhella gelatinilytica</name>
    <dbReference type="NCBI Taxonomy" id="2795030"/>
    <lineage>
        <taxon>Bacteria</taxon>
        <taxon>Pseudomonadati</taxon>
        <taxon>Pseudomonadota</taxon>
        <taxon>Betaproteobacteria</taxon>
        <taxon>Burkholderiales</taxon>
        <taxon>Sphaerotilaceae</taxon>
        <taxon>Inhella</taxon>
    </lineage>
</organism>
<comment type="caution">
    <text evidence="6">The sequence shown here is derived from an EMBL/GenBank/DDBJ whole genome shotgun (WGS) entry which is preliminary data.</text>
</comment>
<evidence type="ECO:0000256" key="4">
    <source>
        <dbReference type="SAM" id="Phobius"/>
    </source>
</evidence>
<dbReference type="SUPFAM" id="SSF53448">
    <property type="entry name" value="Nucleotide-diphospho-sugar transferases"/>
    <property type="match status" value="1"/>
</dbReference>
<reference evidence="6" key="1">
    <citation type="submission" date="2020-12" db="EMBL/GenBank/DDBJ databases">
        <title>The genome sequence of Inhella sp. 4Y17.</title>
        <authorList>
            <person name="Liu Y."/>
        </authorList>
    </citation>
    <scope>NUCLEOTIDE SEQUENCE</scope>
    <source>
        <strain evidence="6">4Y10</strain>
    </source>
</reference>
<feature type="transmembrane region" description="Helical" evidence="4">
    <location>
        <begin position="298"/>
        <end position="316"/>
    </location>
</feature>
<keyword evidence="4" id="KW-1133">Transmembrane helix</keyword>
<sequence>MSSWVSVIVPCRNERAHIEAFCASLFAQQLPAGWSLEAVIADGQSDDGTAQWLAEHAGERLKVIDNPGRIVSTGLNHALSIARGEVIVRMDVHSVYAPDYVAECIAALARTGADNVGGAWCAQGQGALQRAIGAVFQSRWLSGGARSRVLDFEGEVDTVYLGAWPRASFERFGAFDENLVRNQDDEHNLRIKKAGGRVWQSARIRSHYTPRAALSALARQYLQYGYWKAFVMRKHGQAASARHVLPALGLTAVLGAVLVLPWWPGVLPALLAPYALWVLGASAAAGREDWAVRLRMPAVILTYHGAYALGTIVGAWDVLRGLPPESARNSRFAQLTR</sequence>
<proteinExistence type="inferred from homology"/>
<evidence type="ECO:0000313" key="6">
    <source>
        <dbReference type="EMBL" id="MBH9551223.1"/>
    </source>
</evidence>
<dbReference type="EMBL" id="JAEDAL010000001">
    <property type="protein sequence ID" value="MBH9551223.1"/>
    <property type="molecule type" value="Genomic_DNA"/>
</dbReference>
<dbReference type="PANTHER" id="PTHR43179:SF12">
    <property type="entry name" value="GALACTOFURANOSYLTRANSFERASE GLFT2"/>
    <property type="match status" value="1"/>
</dbReference>
<dbReference type="Pfam" id="PF00535">
    <property type="entry name" value="Glycos_transf_2"/>
    <property type="match status" value="1"/>
</dbReference>
<feature type="transmembrane region" description="Helical" evidence="4">
    <location>
        <begin position="269"/>
        <end position="286"/>
    </location>
</feature>
<keyword evidence="7" id="KW-1185">Reference proteome</keyword>
<dbReference type="RefSeq" id="WP_198098850.1">
    <property type="nucleotide sequence ID" value="NZ_JAEDAL010000001.1"/>
</dbReference>
<keyword evidence="3" id="KW-0808">Transferase</keyword>